<evidence type="ECO:0000313" key="7">
    <source>
        <dbReference type="Proteomes" id="UP000235803"/>
    </source>
</evidence>
<proteinExistence type="predicted"/>
<dbReference type="PRINTS" id="PR00455">
    <property type="entry name" value="HTHTETR"/>
</dbReference>
<evidence type="ECO:0000313" key="6">
    <source>
        <dbReference type="EMBL" id="PMR74004.1"/>
    </source>
</evidence>
<dbReference type="PANTHER" id="PTHR30055">
    <property type="entry name" value="HTH-TYPE TRANSCRIPTIONAL REGULATOR RUTR"/>
    <property type="match status" value="1"/>
</dbReference>
<dbReference type="Gene3D" id="1.10.357.10">
    <property type="entry name" value="Tetracycline Repressor, domain 2"/>
    <property type="match status" value="1"/>
</dbReference>
<evidence type="ECO:0000256" key="2">
    <source>
        <dbReference type="ARBA" id="ARBA00023125"/>
    </source>
</evidence>
<protein>
    <recommendedName>
        <fullName evidence="5">HTH tetR-type domain-containing protein</fullName>
    </recommendedName>
</protein>
<keyword evidence="1" id="KW-0805">Transcription regulation</keyword>
<evidence type="ECO:0000259" key="5">
    <source>
        <dbReference type="PROSITE" id="PS50977"/>
    </source>
</evidence>
<dbReference type="Pfam" id="PF00440">
    <property type="entry name" value="TetR_N"/>
    <property type="match status" value="1"/>
</dbReference>
<dbReference type="Proteomes" id="UP000235803">
    <property type="component" value="Unassembled WGS sequence"/>
</dbReference>
<dbReference type="RefSeq" id="WP_102654222.1">
    <property type="nucleotide sequence ID" value="NZ_PNRF01000031.1"/>
</dbReference>
<dbReference type="GO" id="GO:0000976">
    <property type="term" value="F:transcription cis-regulatory region binding"/>
    <property type="evidence" value="ECO:0007669"/>
    <property type="project" value="TreeGrafter"/>
</dbReference>
<keyword evidence="3" id="KW-0804">Transcription</keyword>
<evidence type="ECO:0000256" key="1">
    <source>
        <dbReference type="ARBA" id="ARBA00023015"/>
    </source>
</evidence>
<gene>
    <name evidence="6" type="ORF">C1H69_15135</name>
</gene>
<evidence type="ECO:0000256" key="4">
    <source>
        <dbReference type="PROSITE-ProRule" id="PRU00335"/>
    </source>
</evidence>
<evidence type="ECO:0000256" key="3">
    <source>
        <dbReference type="ARBA" id="ARBA00023163"/>
    </source>
</evidence>
<dbReference type="InterPro" id="IPR001647">
    <property type="entry name" value="HTH_TetR"/>
</dbReference>
<reference evidence="6 7" key="1">
    <citation type="submission" date="2018-01" db="EMBL/GenBank/DDBJ databases">
        <title>Halomonas endophytica sp. nov., isolated from storage liquid in the stems of Populus euphratica.</title>
        <authorList>
            <person name="Chen C."/>
        </authorList>
    </citation>
    <scope>NUCLEOTIDE SEQUENCE [LARGE SCALE GENOMIC DNA]</scope>
    <source>
        <strain evidence="6 7">MC28</strain>
    </source>
</reference>
<dbReference type="SUPFAM" id="SSF46689">
    <property type="entry name" value="Homeodomain-like"/>
    <property type="match status" value="1"/>
</dbReference>
<sequence>MNETDKVGTTDSRRAARILDAAAKLYMTYGAKRTSMNDIATEAGMAKGTLYLSFKSKDELFHALIQS</sequence>
<dbReference type="InterPro" id="IPR050109">
    <property type="entry name" value="HTH-type_TetR-like_transc_reg"/>
</dbReference>
<name>A0A2N7U0P4_9GAMM</name>
<feature type="domain" description="HTH tetR-type" evidence="5">
    <location>
        <begin position="12"/>
        <end position="67"/>
    </location>
</feature>
<feature type="DNA-binding region" description="H-T-H motif" evidence="4">
    <location>
        <begin position="35"/>
        <end position="54"/>
    </location>
</feature>
<dbReference type="EMBL" id="PNRF01000031">
    <property type="protein sequence ID" value="PMR74004.1"/>
    <property type="molecule type" value="Genomic_DNA"/>
</dbReference>
<keyword evidence="7" id="KW-1185">Reference proteome</keyword>
<dbReference type="GO" id="GO:0003700">
    <property type="term" value="F:DNA-binding transcription factor activity"/>
    <property type="evidence" value="ECO:0007669"/>
    <property type="project" value="TreeGrafter"/>
</dbReference>
<dbReference type="InterPro" id="IPR009057">
    <property type="entry name" value="Homeodomain-like_sf"/>
</dbReference>
<accession>A0A2N7U0P4</accession>
<dbReference type="PANTHER" id="PTHR30055:SF234">
    <property type="entry name" value="HTH-TYPE TRANSCRIPTIONAL REGULATOR BETI"/>
    <property type="match status" value="1"/>
</dbReference>
<dbReference type="AlphaFoldDB" id="A0A2N7U0P4"/>
<organism evidence="6 7">
    <name type="scientific">Billgrantia endophytica</name>
    <dbReference type="NCBI Taxonomy" id="2033802"/>
    <lineage>
        <taxon>Bacteria</taxon>
        <taxon>Pseudomonadati</taxon>
        <taxon>Pseudomonadota</taxon>
        <taxon>Gammaproteobacteria</taxon>
        <taxon>Oceanospirillales</taxon>
        <taxon>Halomonadaceae</taxon>
        <taxon>Billgrantia</taxon>
    </lineage>
</organism>
<dbReference type="PROSITE" id="PS50977">
    <property type="entry name" value="HTH_TETR_2"/>
    <property type="match status" value="1"/>
</dbReference>
<dbReference type="OrthoDB" id="9798857at2"/>
<comment type="caution">
    <text evidence="6">The sequence shown here is derived from an EMBL/GenBank/DDBJ whole genome shotgun (WGS) entry which is preliminary data.</text>
</comment>
<keyword evidence="2 4" id="KW-0238">DNA-binding</keyword>